<evidence type="ECO:0000256" key="2">
    <source>
        <dbReference type="ARBA" id="ARBA00038209"/>
    </source>
</evidence>
<evidence type="ECO:0000256" key="1">
    <source>
        <dbReference type="ARBA" id="ARBA00023235"/>
    </source>
</evidence>
<dbReference type="NCBIfam" id="TIGR00236">
    <property type="entry name" value="wecB"/>
    <property type="match status" value="1"/>
</dbReference>
<organism evidence="5 6">
    <name type="scientific">Tessaracoccus lapidicaptus</name>
    <dbReference type="NCBI Taxonomy" id="1427523"/>
    <lineage>
        <taxon>Bacteria</taxon>
        <taxon>Bacillati</taxon>
        <taxon>Actinomycetota</taxon>
        <taxon>Actinomycetes</taxon>
        <taxon>Propionibacteriales</taxon>
        <taxon>Propionibacteriaceae</taxon>
        <taxon>Tessaracoccus</taxon>
    </lineage>
</organism>
<comment type="caution">
    <text evidence="5">The sequence shown here is derived from an EMBL/GenBank/DDBJ whole genome shotgun (WGS) entry which is preliminary data.</text>
</comment>
<dbReference type="EC" id="5.1.3.14" evidence="3"/>
<evidence type="ECO:0000313" key="6">
    <source>
        <dbReference type="Proteomes" id="UP000093501"/>
    </source>
</evidence>
<dbReference type="Pfam" id="PF02350">
    <property type="entry name" value="Epimerase_2"/>
    <property type="match status" value="1"/>
</dbReference>
<dbReference type="InterPro" id="IPR003331">
    <property type="entry name" value="UDP_GlcNAc_Epimerase_2_dom"/>
</dbReference>
<dbReference type="GO" id="GO:0008761">
    <property type="term" value="F:UDP-N-acetylglucosamine 2-epimerase activity"/>
    <property type="evidence" value="ECO:0007669"/>
    <property type="project" value="UniProtKB-EC"/>
</dbReference>
<dbReference type="EMBL" id="MBQD01000022">
    <property type="protein sequence ID" value="OCL33333.1"/>
    <property type="molecule type" value="Genomic_DNA"/>
</dbReference>
<comment type="similarity">
    <text evidence="2 4">Belongs to the UDP-N-acetylglucosamine 2-epimerase family.</text>
</comment>
<protein>
    <recommendedName>
        <fullName evidence="3">UDP-N-acetylglucosamine 2-epimerase (non-hydrolyzing)</fullName>
        <ecNumber evidence="3">5.1.3.14</ecNumber>
    </recommendedName>
</protein>
<keyword evidence="1 4" id="KW-0413">Isomerase</keyword>
<evidence type="ECO:0000256" key="3">
    <source>
        <dbReference type="ARBA" id="ARBA00038858"/>
    </source>
</evidence>
<sequence length="383" mass="42198">MKRVMVIYGTRPEAVKMAPLIKALEASPVLEPFVVSTGQHQEMMDQVNRWFGIKPDLDLKVFKHGSTLNELTARIASLLDPVLEETKPDAVVVQGDTTTVAIAAIACFYRLIPVVHLEAGLRSGDIHSPFPEEANRRIAGQVTSLHLAPTTTSRDNLLRENVDPAKIVVTGNTVIDALNWTAAHDVQFSDKRLRKEHEADRPMILLTTHRRENWGEPMRRIGEAVATVAQNYPEYLVVFPAHKNPLVREQVEPAVKDLDNVVVTDPLEYSEFVHAQKWARIILTDSGGVQEEAPSLAKPVLVLRDNTERPEAVEAGTVKLIGTEVSKIVEATSSLIDDLALYESMARATNPYGDGRAAERSVAAICELLAVGKRLSDFTPSSV</sequence>
<evidence type="ECO:0000313" key="5">
    <source>
        <dbReference type="EMBL" id="OCL33333.1"/>
    </source>
</evidence>
<dbReference type="CDD" id="cd03786">
    <property type="entry name" value="GTB_UDP-GlcNAc_2-Epimerase"/>
    <property type="match status" value="1"/>
</dbReference>
<proteinExistence type="inferred from homology"/>
<dbReference type="InterPro" id="IPR029767">
    <property type="entry name" value="WecB-like"/>
</dbReference>
<dbReference type="Proteomes" id="UP000093501">
    <property type="component" value="Unassembled WGS sequence"/>
</dbReference>
<gene>
    <name evidence="5" type="ORF">BCR15_05785</name>
</gene>
<accession>A0A1C0AL21</accession>
<dbReference type="Gene3D" id="3.40.50.2000">
    <property type="entry name" value="Glycogen Phosphorylase B"/>
    <property type="match status" value="2"/>
</dbReference>
<keyword evidence="6" id="KW-1185">Reference proteome</keyword>
<dbReference type="SUPFAM" id="SSF53756">
    <property type="entry name" value="UDP-Glycosyltransferase/glycogen phosphorylase"/>
    <property type="match status" value="1"/>
</dbReference>
<reference evidence="6" key="1">
    <citation type="submission" date="2016-07" db="EMBL/GenBank/DDBJ databases">
        <authorList>
            <person name="Florea S."/>
            <person name="Webb J.S."/>
            <person name="Jaromczyk J."/>
            <person name="Schardl C.L."/>
        </authorList>
    </citation>
    <scope>NUCLEOTIDE SEQUENCE [LARGE SCALE GENOMIC DNA]</scope>
    <source>
        <strain evidence="6">IPBSL-7</strain>
    </source>
</reference>
<dbReference type="RefSeq" id="WP_068751899.1">
    <property type="nucleotide sequence ID" value="NZ_JBDXXE010000007.1"/>
</dbReference>
<dbReference type="PANTHER" id="PTHR43174:SF2">
    <property type="entry name" value="UDP-N-ACETYLGLUCOSAMINE 2-EPIMERASE"/>
    <property type="match status" value="1"/>
</dbReference>
<dbReference type="PANTHER" id="PTHR43174">
    <property type="entry name" value="UDP-N-ACETYLGLUCOSAMINE 2-EPIMERASE"/>
    <property type="match status" value="1"/>
</dbReference>
<dbReference type="AlphaFoldDB" id="A0A1C0AL21"/>
<evidence type="ECO:0000256" key="4">
    <source>
        <dbReference type="RuleBase" id="RU003513"/>
    </source>
</evidence>
<name>A0A1C0AL21_9ACTN</name>